<dbReference type="Gene3D" id="3.90.1140.10">
    <property type="entry name" value="Cyclic phosphodiesterase"/>
    <property type="match status" value="1"/>
</dbReference>
<dbReference type="EMBL" id="CP128986">
    <property type="protein sequence ID" value="WOC13829.1"/>
    <property type="molecule type" value="Genomic_DNA"/>
</dbReference>
<dbReference type="InterPro" id="IPR009097">
    <property type="entry name" value="Cyclic_Pdiesterase"/>
</dbReference>
<evidence type="ECO:0000313" key="1">
    <source>
        <dbReference type="EMBL" id="WOC13829.1"/>
    </source>
</evidence>
<proteinExistence type="predicted"/>
<dbReference type="AlphaFoldDB" id="A0AA97CWM4"/>
<sequence length="178" mass="18619">MIVGVAHSIELLFDDVADSRVRDIWRALDAIGLRTPHTVDASTVRPHCTLLAGSSVIGADSSVAAIAQRLPLNLVLGAPLLFPTRSGFTVAASVVPSAELLAVHATVHRLCGDAVTDLGPHCVPGSWTPHVTLARHAPVELVAEAAALLGEPIVARATAIRRWDGDARTERVVAGRAC</sequence>
<dbReference type="SUPFAM" id="SSF55144">
    <property type="entry name" value="LigT-like"/>
    <property type="match status" value="1"/>
</dbReference>
<protein>
    <recommendedName>
        <fullName evidence="2">2'-5' RNA ligase family protein</fullName>
    </recommendedName>
</protein>
<dbReference type="Pfam" id="PF13563">
    <property type="entry name" value="2_5_RNA_ligase2"/>
    <property type="match status" value="1"/>
</dbReference>
<name>A0AA97CWM4_9ACTN</name>
<evidence type="ECO:0008006" key="2">
    <source>
        <dbReference type="Google" id="ProtNLM"/>
    </source>
</evidence>
<accession>A0AA97CWM4</accession>
<gene>
    <name evidence="1" type="ORF">MP11Mi_29370</name>
</gene>
<reference evidence="1" key="1">
    <citation type="submission" date="2023-06" db="EMBL/GenBank/DDBJ databases">
        <title>Gordonia sp. nov. and Pseudochrobactrum sp. nov., two species isolated from the burying beetle Nicrophorus vespilloides.</title>
        <authorList>
            <person name="Poehlein A."/>
            <person name="Guzman J."/>
            <person name="Daniel R."/>
            <person name="Vilcinskas A."/>
        </authorList>
    </citation>
    <scope>NUCLEOTIDE SEQUENCE</scope>
    <source>
        <strain evidence="1">MP11Mi</strain>
    </source>
</reference>
<organism evidence="1">
    <name type="scientific">Gordonia sp. MP11Mi</name>
    <dbReference type="NCBI Taxonomy" id="3022769"/>
    <lineage>
        <taxon>Bacteria</taxon>
        <taxon>Bacillati</taxon>
        <taxon>Actinomycetota</taxon>
        <taxon>Actinomycetes</taxon>
        <taxon>Mycobacteriales</taxon>
        <taxon>Gordoniaceae</taxon>
        <taxon>Gordonia</taxon>
    </lineage>
</organism>